<comment type="pathway">
    <text evidence="8 11">Amino-acid biosynthesis; L-proline biosynthesis; L-proline from L-glutamate 5-semialdehyde: step 1/1.</text>
</comment>
<dbReference type="InterPro" id="IPR029036">
    <property type="entry name" value="P5CR_dimer"/>
</dbReference>
<feature type="domain" description="Pyrroline-5-carboxylate reductase dimerisation" evidence="13">
    <location>
        <begin position="164"/>
        <end position="268"/>
    </location>
</feature>
<evidence type="ECO:0000256" key="5">
    <source>
        <dbReference type="ARBA" id="ARBA00022650"/>
    </source>
</evidence>
<dbReference type="FunFam" id="1.10.3730.10:FF:000001">
    <property type="entry name" value="Pyrroline-5-carboxylate reductase"/>
    <property type="match status" value="1"/>
</dbReference>
<dbReference type="PIRSF" id="PIRSF000193">
    <property type="entry name" value="Pyrrol-5-carb_rd"/>
    <property type="match status" value="1"/>
</dbReference>
<dbReference type="EMBL" id="BSDR01000001">
    <property type="protein sequence ID" value="GLI34506.1"/>
    <property type="molecule type" value="Genomic_DNA"/>
</dbReference>
<dbReference type="AlphaFoldDB" id="A0A9W6FTW7"/>
<dbReference type="Pfam" id="PF03807">
    <property type="entry name" value="F420_oxidored"/>
    <property type="match status" value="1"/>
</dbReference>
<gene>
    <name evidence="8 14" type="primary">proC</name>
    <name evidence="14" type="ORF">DAMNIGENAA_19390</name>
</gene>
<dbReference type="Gene3D" id="3.40.50.720">
    <property type="entry name" value="NAD(P)-binding Rossmann-like Domain"/>
    <property type="match status" value="1"/>
</dbReference>
<comment type="function">
    <text evidence="8">Catalyzes the reduction of 1-pyrroline-5-carboxylate (PCA) to L-proline.</text>
</comment>
<dbReference type="NCBIfam" id="TIGR00112">
    <property type="entry name" value="proC"/>
    <property type="match status" value="1"/>
</dbReference>
<dbReference type="InterPro" id="IPR028939">
    <property type="entry name" value="P5C_Rdtase_cat_N"/>
</dbReference>
<name>A0A9W6FTW7_9BACT</name>
<comment type="catalytic activity">
    <reaction evidence="8 11">
        <text>L-proline + NADP(+) = (S)-1-pyrroline-5-carboxylate + NADPH + 2 H(+)</text>
        <dbReference type="Rhea" id="RHEA:14109"/>
        <dbReference type="ChEBI" id="CHEBI:15378"/>
        <dbReference type="ChEBI" id="CHEBI:17388"/>
        <dbReference type="ChEBI" id="CHEBI:57783"/>
        <dbReference type="ChEBI" id="CHEBI:58349"/>
        <dbReference type="ChEBI" id="CHEBI:60039"/>
        <dbReference type="EC" id="1.5.1.2"/>
    </reaction>
</comment>
<protein>
    <recommendedName>
        <fullName evidence="8 9">Pyrroline-5-carboxylate reductase</fullName>
        <shortName evidence="8">P5C reductase</shortName>
        <shortName evidence="8">P5CR</shortName>
        <ecNumber evidence="8 9">1.5.1.2</ecNumber>
    </recommendedName>
    <alternativeName>
        <fullName evidence="8">PCA reductase</fullName>
    </alternativeName>
</protein>
<evidence type="ECO:0000256" key="8">
    <source>
        <dbReference type="HAMAP-Rule" id="MF_01925"/>
    </source>
</evidence>
<evidence type="ECO:0000259" key="13">
    <source>
        <dbReference type="Pfam" id="PF14748"/>
    </source>
</evidence>
<evidence type="ECO:0000313" key="15">
    <source>
        <dbReference type="Proteomes" id="UP001144372"/>
    </source>
</evidence>
<evidence type="ECO:0000256" key="1">
    <source>
        <dbReference type="ARBA" id="ARBA00004496"/>
    </source>
</evidence>
<proteinExistence type="inferred from homology"/>
<dbReference type="InterPro" id="IPR036291">
    <property type="entry name" value="NAD(P)-bd_dom_sf"/>
</dbReference>
<keyword evidence="3 8" id="KW-0963">Cytoplasm</keyword>
<dbReference type="RefSeq" id="WP_281793791.1">
    <property type="nucleotide sequence ID" value="NZ_BSDR01000001.1"/>
</dbReference>
<accession>A0A9W6FTW7</accession>
<comment type="similarity">
    <text evidence="2 8 11">Belongs to the pyrroline-5-carboxylate reductase family.</text>
</comment>
<sequence length="271" mass="28443">MFESLHIGFIGGGNMGEALIKGLLSASPLLPDQISIYDVSTTRMKYLEATYKIRLSANAADLAASSDVLILAVKPQTMSEVLGGIQAHLSHRPLVISIAAGISLAVLSAGLPEGTPIVRVMPNTPALVLQGASTLARGTHVTDQQMEVALAFFQAVGKAIEVQEQWMDAVTGLSGSGPAYVLLIIESLIDAGVLMGLPRQTARELTLQTLLGTVSMVQETAKHPAALKDLITSPGGTTIRGLQVLEDRGVRGALMEAVEAATLRSRELGRS</sequence>
<dbReference type="HAMAP" id="MF_01925">
    <property type="entry name" value="P5C_reductase"/>
    <property type="match status" value="1"/>
</dbReference>
<dbReference type="GO" id="GO:0055129">
    <property type="term" value="P:L-proline biosynthetic process"/>
    <property type="evidence" value="ECO:0007669"/>
    <property type="project" value="UniProtKB-UniRule"/>
</dbReference>
<evidence type="ECO:0000256" key="10">
    <source>
        <dbReference type="PIRSR" id="PIRSR000193-1"/>
    </source>
</evidence>
<comment type="catalytic activity">
    <reaction evidence="8">
        <text>L-proline + NAD(+) = (S)-1-pyrroline-5-carboxylate + NADH + 2 H(+)</text>
        <dbReference type="Rhea" id="RHEA:14105"/>
        <dbReference type="ChEBI" id="CHEBI:15378"/>
        <dbReference type="ChEBI" id="CHEBI:17388"/>
        <dbReference type="ChEBI" id="CHEBI:57540"/>
        <dbReference type="ChEBI" id="CHEBI:57945"/>
        <dbReference type="ChEBI" id="CHEBI:60039"/>
        <dbReference type="EC" id="1.5.1.2"/>
    </reaction>
</comment>
<feature type="binding site" evidence="10">
    <location>
        <begin position="10"/>
        <end position="15"/>
    </location>
    <ligand>
        <name>NADP(+)</name>
        <dbReference type="ChEBI" id="CHEBI:58349"/>
    </ligand>
</feature>
<keyword evidence="7 8" id="KW-0560">Oxidoreductase</keyword>
<evidence type="ECO:0000256" key="4">
    <source>
        <dbReference type="ARBA" id="ARBA00022605"/>
    </source>
</evidence>
<dbReference type="GO" id="GO:0004735">
    <property type="term" value="F:pyrroline-5-carboxylate reductase activity"/>
    <property type="evidence" value="ECO:0007669"/>
    <property type="project" value="UniProtKB-UniRule"/>
</dbReference>
<evidence type="ECO:0000259" key="12">
    <source>
        <dbReference type="Pfam" id="PF03807"/>
    </source>
</evidence>
<dbReference type="InterPro" id="IPR053790">
    <property type="entry name" value="P5CR-like_CS"/>
</dbReference>
<evidence type="ECO:0000256" key="2">
    <source>
        <dbReference type="ARBA" id="ARBA00005525"/>
    </source>
</evidence>
<dbReference type="InterPro" id="IPR000304">
    <property type="entry name" value="Pyrroline-COOH_reductase"/>
</dbReference>
<keyword evidence="6 8" id="KW-0521">NADP</keyword>
<dbReference type="PANTHER" id="PTHR11645">
    <property type="entry name" value="PYRROLINE-5-CARBOXYLATE REDUCTASE"/>
    <property type="match status" value="1"/>
</dbReference>
<evidence type="ECO:0000256" key="11">
    <source>
        <dbReference type="RuleBase" id="RU003903"/>
    </source>
</evidence>
<reference evidence="14" key="1">
    <citation type="submission" date="2022-12" db="EMBL/GenBank/DDBJ databases">
        <title>Reference genome sequencing for broad-spectrum identification of bacterial and archaeal isolates by mass spectrometry.</title>
        <authorList>
            <person name="Sekiguchi Y."/>
            <person name="Tourlousse D.M."/>
        </authorList>
    </citation>
    <scope>NUCLEOTIDE SEQUENCE</scope>
    <source>
        <strain evidence="14">ASRB1</strain>
    </source>
</reference>
<keyword evidence="4 8" id="KW-0028">Amino-acid biosynthesis</keyword>
<dbReference type="Gene3D" id="1.10.3730.10">
    <property type="entry name" value="ProC C-terminal domain-like"/>
    <property type="match status" value="1"/>
</dbReference>
<feature type="domain" description="Pyrroline-5-carboxylate reductase catalytic N-terminal" evidence="12">
    <location>
        <begin position="7"/>
        <end position="101"/>
    </location>
</feature>
<evidence type="ECO:0000313" key="14">
    <source>
        <dbReference type="EMBL" id="GLI34506.1"/>
    </source>
</evidence>
<dbReference type="SUPFAM" id="SSF48179">
    <property type="entry name" value="6-phosphogluconate dehydrogenase C-terminal domain-like"/>
    <property type="match status" value="1"/>
</dbReference>
<evidence type="ECO:0000256" key="3">
    <source>
        <dbReference type="ARBA" id="ARBA00022490"/>
    </source>
</evidence>
<dbReference type="EC" id="1.5.1.2" evidence="8 9"/>
<evidence type="ECO:0000256" key="9">
    <source>
        <dbReference type="NCBIfam" id="TIGR00112"/>
    </source>
</evidence>
<organism evidence="14 15">
    <name type="scientific">Desulforhabdus amnigena</name>
    <dbReference type="NCBI Taxonomy" id="40218"/>
    <lineage>
        <taxon>Bacteria</taxon>
        <taxon>Pseudomonadati</taxon>
        <taxon>Thermodesulfobacteriota</taxon>
        <taxon>Syntrophobacteria</taxon>
        <taxon>Syntrophobacterales</taxon>
        <taxon>Syntrophobacteraceae</taxon>
        <taxon>Desulforhabdus</taxon>
    </lineage>
</organism>
<keyword evidence="5 8" id="KW-0641">Proline biosynthesis</keyword>
<comment type="caution">
    <text evidence="14">The sequence shown here is derived from an EMBL/GenBank/DDBJ whole genome shotgun (WGS) entry which is preliminary data.</text>
</comment>
<evidence type="ECO:0000256" key="6">
    <source>
        <dbReference type="ARBA" id="ARBA00022857"/>
    </source>
</evidence>
<dbReference type="PANTHER" id="PTHR11645:SF0">
    <property type="entry name" value="PYRROLINE-5-CARBOXYLATE REDUCTASE 3"/>
    <property type="match status" value="1"/>
</dbReference>
<dbReference type="Proteomes" id="UP001144372">
    <property type="component" value="Unassembled WGS sequence"/>
</dbReference>
<dbReference type="GO" id="GO:0005737">
    <property type="term" value="C:cytoplasm"/>
    <property type="evidence" value="ECO:0007669"/>
    <property type="project" value="UniProtKB-SubCell"/>
</dbReference>
<dbReference type="SUPFAM" id="SSF51735">
    <property type="entry name" value="NAD(P)-binding Rossmann-fold domains"/>
    <property type="match status" value="1"/>
</dbReference>
<dbReference type="PROSITE" id="PS00521">
    <property type="entry name" value="P5CR"/>
    <property type="match status" value="1"/>
</dbReference>
<dbReference type="Pfam" id="PF14748">
    <property type="entry name" value="P5CR_dimer"/>
    <property type="match status" value="1"/>
</dbReference>
<keyword evidence="15" id="KW-1185">Reference proteome</keyword>
<dbReference type="FunFam" id="3.40.50.720:FF:000190">
    <property type="entry name" value="Pyrroline-5-carboxylate reductase"/>
    <property type="match status" value="1"/>
</dbReference>
<feature type="binding site" evidence="10">
    <location>
        <begin position="72"/>
        <end position="75"/>
    </location>
    <ligand>
        <name>NADP(+)</name>
        <dbReference type="ChEBI" id="CHEBI:58349"/>
    </ligand>
</feature>
<evidence type="ECO:0000256" key="7">
    <source>
        <dbReference type="ARBA" id="ARBA00023002"/>
    </source>
</evidence>
<dbReference type="InterPro" id="IPR008927">
    <property type="entry name" value="6-PGluconate_DH-like_C_sf"/>
</dbReference>
<comment type="subcellular location">
    <subcellularLocation>
        <location evidence="1 8">Cytoplasm</location>
    </subcellularLocation>
</comment>